<dbReference type="InterPro" id="IPR023214">
    <property type="entry name" value="HAD_sf"/>
</dbReference>
<dbReference type="FunFam" id="2.70.150.10:FF:000002">
    <property type="entry name" value="Copper-transporting ATPase 1, putative"/>
    <property type="match status" value="1"/>
</dbReference>
<dbReference type="Gene3D" id="3.40.1110.10">
    <property type="entry name" value="Calcium-transporting ATPase, cytoplasmic domain N"/>
    <property type="match status" value="1"/>
</dbReference>
<dbReference type="NCBIfam" id="TIGR01494">
    <property type="entry name" value="ATPase_P-type"/>
    <property type="match status" value="1"/>
</dbReference>
<dbReference type="PRINTS" id="PR00941">
    <property type="entry name" value="CDATPASE"/>
</dbReference>
<dbReference type="SUPFAM" id="SSF56784">
    <property type="entry name" value="HAD-like"/>
    <property type="match status" value="1"/>
</dbReference>
<comment type="subcellular location">
    <subcellularLocation>
        <location evidence="1">Cell membrane</location>
        <topology evidence="1">Multi-pass membrane protein</topology>
    </subcellularLocation>
</comment>
<dbReference type="InterPro" id="IPR044492">
    <property type="entry name" value="P_typ_ATPase_HD_dom"/>
</dbReference>
<feature type="transmembrane region" description="Helical" evidence="11">
    <location>
        <begin position="30"/>
        <end position="50"/>
    </location>
</feature>
<dbReference type="GO" id="GO:0005524">
    <property type="term" value="F:ATP binding"/>
    <property type="evidence" value="ECO:0007669"/>
    <property type="project" value="UniProtKB-UniRule"/>
</dbReference>
<comment type="caution">
    <text evidence="13">The sequence shown here is derived from an EMBL/GenBank/DDBJ whole genome shotgun (WGS) entry which is preliminary data.</text>
</comment>
<dbReference type="NCBIfam" id="TIGR01512">
    <property type="entry name" value="ATPase-IB2_Cd"/>
    <property type="match status" value="1"/>
</dbReference>
<feature type="transmembrane region" description="Helical" evidence="11">
    <location>
        <begin position="592"/>
        <end position="611"/>
    </location>
</feature>
<accession>A0A9D1G8J2</accession>
<feature type="transmembrane region" description="Helical" evidence="11">
    <location>
        <begin position="617"/>
        <end position="635"/>
    </location>
</feature>
<evidence type="ECO:0000256" key="1">
    <source>
        <dbReference type="ARBA" id="ARBA00004651"/>
    </source>
</evidence>
<evidence type="ECO:0000256" key="3">
    <source>
        <dbReference type="ARBA" id="ARBA00022539"/>
    </source>
</evidence>
<dbReference type="GO" id="GO:0008551">
    <property type="term" value="F:P-type cadmium transporter activity"/>
    <property type="evidence" value="ECO:0007669"/>
    <property type="project" value="UniProtKB-EC"/>
</dbReference>
<dbReference type="Pfam" id="PF00122">
    <property type="entry name" value="E1-E2_ATPase"/>
    <property type="match status" value="1"/>
</dbReference>
<sequence>MHMPCHCHDHECECLEEHEHEHLHSSKKELFILLIKLGVSVLFLLLGMFLKFDYSWINIIFYAISYLTIGYDVLLEAIKNIFKGEFFDENFLMTLATVLAFIIQDYTEAVAVMIFYQVGEYFQHMAVEKSKKSIQSLFELNIEKAVLYQNGQEKEVNLEDIQVNDILLVKPGEKIPVDGTVYDGHSSLNTSSLTGESLPVDVTKNDIVLSGSVNLNGVLQIQATKRYEESTTYKMKKMIESASKNKAQSEKFITKFSKIYTPIVILLALCIALIPPLFLGFSTHFNEYLYRALTFMIISCPCALVISIPLSFFAGIGKSAKEGILAKSSQSIEALAKTTKIAFDKTGTITKGAFKVIHEESNNPALFRKIIVCVEKKLNHPIAQSIVAYYENQPIEKINIEDVKDIPGVGIVASYQNQPIIIGNAKHLEEYHIDYPQVKEPGTTIYVAYQSKYLGHLILQDEIKETSKEAIQELTQLGIQETYLISGDRQEVASDVANQVGIRHVFAKMLPEDKVHVIQSLKSKNEVVAYVGDGINDAAVLLESDVGLAMGGLGSDLAIEAADLVIMDDNLKKIPKGIRIAKKTLRIVKQNIILALSIKLLVLIVGALGYAPMWAAILADVGVALLAILNALRVLSRRI</sequence>
<dbReference type="PRINTS" id="PR00119">
    <property type="entry name" value="CATATPASE"/>
</dbReference>
<gene>
    <name evidence="13" type="primary">cadA</name>
    <name evidence="13" type="ORF">IAD04_04655</name>
</gene>
<dbReference type="Gene3D" id="2.70.150.10">
    <property type="entry name" value="Calcium-transporting ATPase, cytoplasmic transduction domain A"/>
    <property type="match status" value="1"/>
</dbReference>
<dbReference type="PANTHER" id="PTHR48085:SF5">
    <property type="entry name" value="CADMIUM_ZINC-TRANSPORTING ATPASE HMA4-RELATED"/>
    <property type="match status" value="1"/>
</dbReference>
<dbReference type="GO" id="GO:0016887">
    <property type="term" value="F:ATP hydrolysis activity"/>
    <property type="evidence" value="ECO:0007669"/>
    <property type="project" value="InterPro"/>
</dbReference>
<keyword evidence="3" id="KW-0104">Cadmium</keyword>
<dbReference type="SUPFAM" id="SSF81665">
    <property type="entry name" value="Calcium ATPase, transmembrane domain M"/>
    <property type="match status" value="1"/>
</dbReference>
<dbReference type="InterPro" id="IPR018303">
    <property type="entry name" value="ATPase_P-typ_P_site"/>
</dbReference>
<dbReference type="EMBL" id="DVKI01000143">
    <property type="protein sequence ID" value="HIT17644.1"/>
    <property type="molecule type" value="Genomic_DNA"/>
</dbReference>
<dbReference type="Proteomes" id="UP000886893">
    <property type="component" value="Unassembled WGS sequence"/>
</dbReference>
<evidence type="ECO:0000256" key="6">
    <source>
        <dbReference type="ARBA" id="ARBA00022967"/>
    </source>
</evidence>
<dbReference type="GO" id="GO:0046872">
    <property type="term" value="F:metal ion binding"/>
    <property type="evidence" value="ECO:0007669"/>
    <property type="project" value="UniProtKB-KW"/>
</dbReference>
<dbReference type="InterPro" id="IPR036412">
    <property type="entry name" value="HAD-like_sf"/>
</dbReference>
<dbReference type="Gene3D" id="3.40.50.1000">
    <property type="entry name" value="HAD superfamily/HAD-like"/>
    <property type="match status" value="1"/>
</dbReference>
<keyword evidence="4 11" id="KW-0812">Transmembrane</keyword>
<evidence type="ECO:0000313" key="13">
    <source>
        <dbReference type="EMBL" id="HIT17644.1"/>
    </source>
</evidence>
<dbReference type="Pfam" id="PF00702">
    <property type="entry name" value="Hydrolase"/>
    <property type="match status" value="1"/>
</dbReference>
<evidence type="ECO:0000256" key="11">
    <source>
        <dbReference type="RuleBase" id="RU362081"/>
    </source>
</evidence>
<evidence type="ECO:0000313" key="14">
    <source>
        <dbReference type="Proteomes" id="UP000886893"/>
    </source>
</evidence>
<dbReference type="SUPFAM" id="SSF81653">
    <property type="entry name" value="Calcium ATPase, transduction domain A"/>
    <property type="match status" value="1"/>
</dbReference>
<evidence type="ECO:0000256" key="8">
    <source>
        <dbReference type="ARBA" id="ARBA00023136"/>
    </source>
</evidence>
<feature type="domain" description="P-type ATPase A" evidence="12">
    <location>
        <begin position="140"/>
        <end position="239"/>
    </location>
</feature>
<keyword evidence="5 11" id="KW-0479">Metal-binding</keyword>
<evidence type="ECO:0000256" key="2">
    <source>
        <dbReference type="ARBA" id="ARBA00006024"/>
    </source>
</evidence>
<dbReference type="InterPro" id="IPR027256">
    <property type="entry name" value="P-typ_ATPase_IB"/>
</dbReference>
<keyword evidence="11" id="KW-1003">Cell membrane</keyword>
<dbReference type="InterPro" id="IPR023299">
    <property type="entry name" value="ATPase_P-typ_cyto_dom_N"/>
</dbReference>
<name>A0A9D1G8J2_9FIRM</name>
<keyword evidence="11" id="KW-0067">ATP-binding</keyword>
<comment type="similarity">
    <text evidence="2 11">Belongs to the cation transport ATPase (P-type) (TC 3.A.3) family. Type IB subfamily.</text>
</comment>
<feature type="transmembrane region" description="Helical" evidence="11">
    <location>
        <begin position="259"/>
        <end position="281"/>
    </location>
</feature>
<feature type="transmembrane region" description="Helical" evidence="11">
    <location>
        <begin position="293"/>
        <end position="317"/>
    </location>
</feature>
<dbReference type="AlphaFoldDB" id="A0A9D1G8J2"/>
<organism evidence="13 14">
    <name type="scientific">Candidatus Caccosoma faecigallinarum</name>
    <dbReference type="NCBI Taxonomy" id="2840720"/>
    <lineage>
        <taxon>Bacteria</taxon>
        <taxon>Bacillati</taxon>
        <taxon>Bacillota</taxon>
        <taxon>Bacillota incertae sedis</taxon>
        <taxon>Candidatus Caccosoma</taxon>
    </lineage>
</organism>
<dbReference type="InterPro" id="IPR023298">
    <property type="entry name" value="ATPase_P-typ_TM_dom_sf"/>
</dbReference>
<dbReference type="InterPro" id="IPR051014">
    <property type="entry name" value="Cation_Transport_ATPase_IB"/>
</dbReference>
<protein>
    <recommendedName>
        <fullName evidence="9">Cd(2+)-exporting ATPase</fullName>
        <ecNumber evidence="9">7.2.2.21</ecNumber>
    </recommendedName>
</protein>
<dbReference type="InterPro" id="IPR001757">
    <property type="entry name" value="P_typ_ATPase"/>
</dbReference>
<evidence type="ECO:0000259" key="12">
    <source>
        <dbReference type="Pfam" id="PF00122"/>
    </source>
</evidence>
<dbReference type="InterPro" id="IPR059000">
    <property type="entry name" value="ATPase_P-type_domA"/>
</dbReference>
<reference evidence="13" key="1">
    <citation type="submission" date="2020-10" db="EMBL/GenBank/DDBJ databases">
        <authorList>
            <person name="Gilroy R."/>
        </authorList>
    </citation>
    <scope>NUCLEOTIDE SEQUENCE</scope>
    <source>
        <strain evidence="13">14508</strain>
    </source>
</reference>
<dbReference type="EC" id="7.2.2.21" evidence="9"/>
<feature type="transmembrane region" description="Helical" evidence="11">
    <location>
        <begin position="56"/>
        <end position="74"/>
    </location>
</feature>
<dbReference type="InterPro" id="IPR008250">
    <property type="entry name" value="ATPase_P-typ_transduc_dom_A_sf"/>
</dbReference>
<evidence type="ECO:0000256" key="5">
    <source>
        <dbReference type="ARBA" id="ARBA00022723"/>
    </source>
</evidence>
<dbReference type="SFLD" id="SFLDG00002">
    <property type="entry name" value="C1.7:_P-type_atpase_like"/>
    <property type="match status" value="1"/>
</dbReference>
<dbReference type="GO" id="GO:0005886">
    <property type="term" value="C:plasma membrane"/>
    <property type="evidence" value="ECO:0007669"/>
    <property type="project" value="UniProtKB-SubCell"/>
</dbReference>
<evidence type="ECO:0000256" key="4">
    <source>
        <dbReference type="ARBA" id="ARBA00022692"/>
    </source>
</evidence>
<comment type="catalytic activity">
    <reaction evidence="10">
        <text>Cd(2+)(in) + ATP + H2O = Cd(2+)(out) + ADP + phosphate + H(+)</text>
        <dbReference type="Rhea" id="RHEA:12132"/>
        <dbReference type="ChEBI" id="CHEBI:15377"/>
        <dbReference type="ChEBI" id="CHEBI:15378"/>
        <dbReference type="ChEBI" id="CHEBI:30616"/>
        <dbReference type="ChEBI" id="CHEBI:43474"/>
        <dbReference type="ChEBI" id="CHEBI:48775"/>
        <dbReference type="ChEBI" id="CHEBI:456216"/>
        <dbReference type="EC" id="7.2.2.21"/>
    </reaction>
</comment>
<evidence type="ECO:0000256" key="10">
    <source>
        <dbReference type="ARBA" id="ARBA00049338"/>
    </source>
</evidence>
<dbReference type="PANTHER" id="PTHR48085">
    <property type="entry name" value="CADMIUM/ZINC-TRANSPORTING ATPASE HMA2-RELATED"/>
    <property type="match status" value="1"/>
</dbReference>
<proteinExistence type="inferred from homology"/>
<reference evidence="13" key="2">
    <citation type="journal article" date="2021" name="PeerJ">
        <title>Extensive microbial diversity within the chicken gut microbiome revealed by metagenomics and culture.</title>
        <authorList>
            <person name="Gilroy R."/>
            <person name="Ravi A."/>
            <person name="Getino M."/>
            <person name="Pursley I."/>
            <person name="Horton D.L."/>
            <person name="Alikhan N.F."/>
            <person name="Baker D."/>
            <person name="Gharbi K."/>
            <person name="Hall N."/>
            <person name="Watson M."/>
            <person name="Adriaenssens E.M."/>
            <person name="Foster-Nyarko E."/>
            <person name="Jarju S."/>
            <person name="Secka A."/>
            <person name="Antonio M."/>
            <person name="Oren A."/>
            <person name="Chaudhuri R.R."/>
            <person name="La Ragione R."/>
            <person name="Hildebrand F."/>
            <person name="Pallen M.J."/>
        </authorList>
    </citation>
    <scope>NUCLEOTIDE SEQUENCE</scope>
    <source>
        <strain evidence="13">14508</strain>
    </source>
</reference>
<dbReference type="SFLD" id="SFLDS00003">
    <property type="entry name" value="Haloacid_Dehalogenase"/>
    <property type="match status" value="1"/>
</dbReference>
<evidence type="ECO:0000256" key="7">
    <source>
        <dbReference type="ARBA" id="ARBA00022989"/>
    </source>
</evidence>
<dbReference type="PROSITE" id="PS00154">
    <property type="entry name" value="ATPASE_E1_E2"/>
    <property type="match status" value="1"/>
</dbReference>
<keyword evidence="11" id="KW-0547">Nucleotide-binding</keyword>
<dbReference type="SFLD" id="SFLDF00027">
    <property type="entry name" value="p-type_atpase"/>
    <property type="match status" value="1"/>
</dbReference>
<keyword evidence="7 11" id="KW-1133">Transmembrane helix</keyword>
<evidence type="ECO:0000256" key="9">
    <source>
        <dbReference type="ARBA" id="ARBA00039103"/>
    </source>
</evidence>
<keyword evidence="6" id="KW-1278">Translocase</keyword>
<keyword evidence="8 11" id="KW-0472">Membrane</keyword>
<dbReference type="NCBIfam" id="TIGR01525">
    <property type="entry name" value="ATPase-IB_hvy"/>
    <property type="match status" value="1"/>
</dbReference>